<feature type="active site" description="Nucleophile" evidence="9">
    <location>
        <position position="600"/>
    </location>
</feature>
<feature type="compositionally biased region" description="Pro residues" evidence="10">
    <location>
        <begin position="23"/>
        <end position="35"/>
    </location>
</feature>
<dbReference type="Proteomes" id="UP000295764">
    <property type="component" value="Unassembled WGS sequence"/>
</dbReference>
<dbReference type="STRING" id="2035.RU06_11365"/>
<keyword evidence="6 9" id="KW-0808">Transferase</keyword>
<dbReference type="AlphaFoldDB" id="A0A4V3BL44"/>
<gene>
    <name evidence="9" type="primary">glgB</name>
    <name evidence="12" type="ORF">EDF64_104327</name>
</gene>
<dbReference type="GO" id="GO:0003844">
    <property type="term" value="F:1,4-alpha-glucan branching enzyme activity"/>
    <property type="evidence" value="ECO:0007669"/>
    <property type="project" value="UniProtKB-UniRule"/>
</dbReference>
<dbReference type="InterPro" id="IPR006407">
    <property type="entry name" value="GlgB"/>
</dbReference>
<evidence type="ECO:0000313" key="13">
    <source>
        <dbReference type="Proteomes" id="UP000295764"/>
    </source>
</evidence>
<dbReference type="InterPro" id="IPR013780">
    <property type="entry name" value="Glyco_hydro_b"/>
</dbReference>
<feature type="compositionally biased region" description="Low complexity" evidence="10">
    <location>
        <begin position="48"/>
        <end position="71"/>
    </location>
</feature>
<dbReference type="FunFam" id="2.60.40.1180:FF:000002">
    <property type="entry name" value="1,4-alpha-glucan branching enzyme GlgB"/>
    <property type="match status" value="1"/>
</dbReference>
<dbReference type="GO" id="GO:0004553">
    <property type="term" value="F:hydrolase activity, hydrolyzing O-glycosyl compounds"/>
    <property type="evidence" value="ECO:0007669"/>
    <property type="project" value="InterPro"/>
</dbReference>
<evidence type="ECO:0000256" key="5">
    <source>
        <dbReference type="ARBA" id="ARBA00022676"/>
    </source>
</evidence>
<sequence>MTDTHPEDDAPKAAPTDRGQGPSVPPVPPPPPPVLPRRMPADTPRPTHPAQHVAPDAAAQPQVPAPKAAAPRYEPLVSGPGEDLPGAPPAQRESPDRDVPESATLAGHAADAEHPRHIAVEAVRTNAPAERPADEPTDEPSGEPSGEASAGPGDGADAPTSEGGSPLAATGGAAAGRATTPSTGTGTGTGTVEPRPAPVEEWLRQQVAEARWSQPHDVLGPHPVDGGTSVRVVRHLATAVRIVRLDGDDIELTHEGDGLWAGATVGTLGRYRVEADYDQNPTIDTDDITWTTDDAYRFPPTIGELDLHLFGEGRDEQLWHHLGAHAKTVDGVDGVAFTVWAPRATAVRVLGDFEGWEGRTTAMRRLTDLGVWELFWPGAMVGQRYKFQILTDAGWVERADPFARRAEVPPLTASVVTRSDYTWSEGDAQWMEHRAKTTTHDRPMSVYEVHLGSWRPGLSYRDAADQLIGHVQYLGFTHVEFLPLAEHPFGGSWGYQVTGYYAPTSRFGSPDDLRYLIDRLHSAGIGVIMDWVPGHFPKDEWALGKFDGHALFEHPDPRRGEQLDWGTYVFDFGQPQVRNFLVANALYWFEEFHIDGLRVDAVASMLYLDYSRTEWLPNVHGGRENLEAISFLQETNATAYKRYPGIVMIAEESTSWPGVTQPTSAGGLGFGQKWNMGWMHDSLQYIEREPVYRSYHHDEITFSFVYAFSEQFTLPISHDEVVHGKGSLYGKMPGDEWQKRANVRAYLAFMWAHPGKQLLFMGQEFAQPTEWSEARGLDWWLLDDPGHRGVQDLVASLNRVYRETPALWTHDATSDGFEWIEGGDAPHSTLGFLRKDGDDRLAVFVNFSGVPVERRFGLPAAGAWHEVLNTDAAEYGGSGVGNLGVVTADETPWAGRPASAHVVVPPLGAVWLKLAR</sequence>
<dbReference type="GO" id="GO:0005978">
    <property type="term" value="P:glycogen biosynthetic process"/>
    <property type="evidence" value="ECO:0007669"/>
    <property type="project" value="UniProtKB-UniRule"/>
</dbReference>
<dbReference type="CDD" id="cd11322">
    <property type="entry name" value="AmyAc_Glg_BE"/>
    <property type="match status" value="1"/>
</dbReference>
<keyword evidence="5 9" id="KW-0328">Glycosyltransferase</keyword>
<evidence type="ECO:0000256" key="6">
    <source>
        <dbReference type="ARBA" id="ARBA00022679"/>
    </source>
</evidence>
<evidence type="ECO:0000256" key="8">
    <source>
        <dbReference type="ARBA" id="ARBA00023277"/>
    </source>
</evidence>
<dbReference type="EC" id="2.4.1.18" evidence="9"/>
<dbReference type="InterPro" id="IPR017853">
    <property type="entry name" value="GH"/>
</dbReference>
<dbReference type="InterPro" id="IPR054169">
    <property type="entry name" value="GlgB_N"/>
</dbReference>
<dbReference type="SMART" id="SM00642">
    <property type="entry name" value="Aamy"/>
    <property type="match status" value="1"/>
</dbReference>
<feature type="region of interest" description="Disordered" evidence="10">
    <location>
        <begin position="1"/>
        <end position="195"/>
    </location>
</feature>
<evidence type="ECO:0000259" key="11">
    <source>
        <dbReference type="SMART" id="SM00642"/>
    </source>
</evidence>
<organism evidence="12 13">
    <name type="scientific">Curtobacterium flaccumfaciens</name>
    <dbReference type="NCBI Taxonomy" id="2035"/>
    <lineage>
        <taxon>Bacteria</taxon>
        <taxon>Bacillati</taxon>
        <taxon>Actinomycetota</taxon>
        <taxon>Actinomycetes</taxon>
        <taxon>Micrococcales</taxon>
        <taxon>Microbacteriaceae</taxon>
        <taxon>Curtobacterium</taxon>
    </lineage>
</organism>
<dbReference type="NCBIfam" id="NF003811">
    <property type="entry name" value="PRK05402.1"/>
    <property type="match status" value="1"/>
</dbReference>
<dbReference type="InterPro" id="IPR013783">
    <property type="entry name" value="Ig-like_fold"/>
</dbReference>
<dbReference type="GO" id="GO:0043169">
    <property type="term" value="F:cation binding"/>
    <property type="evidence" value="ECO:0007669"/>
    <property type="project" value="InterPro"/>
</dbReference>
<dbReference type="InterPro" id="IPR014756">
    <property type="entry name" value="Ig_E-set"/>
</dbReference>
<dbReference type="EMBL" id="SNVW01000004">
    <property type="protein sequence ID" value="TDN44922.1"/>
    <property type="molecule type" value="Genomic_DNA"/>
</dbReference>
<evidence type="ECO:0000313" key="12">
    <source>
        <dbReference type="EMBL" id="TDN44922.1"/>
    </source>
</evidence>
<comment type="subunit">
    <text evidence="9">Monomer.</text>
</comment>
<dbReference type="Gene3D" id="3.20.20.80">
    <property type="entry name" value="Glycosidases"/>
    <property type="match status" value="1"/>
</dbReference>
<dbReference type="FunFam" id="2.60.40.10:FF:000169">
    <property type="entry name" value="1,4-alpha-glucan branching enzyme GlgB"/>
    <property type="match status" value="1"/>
</dbReference>
<dbReference type="Pfam" id="PF02922">
    <property type="entry name" value="CBM_48"/>
    <property type="match status" value="1"/>
</dbReference>
<evidence type="ECO:0000256" key="9">
    <source>
        <dbReference type="HAMAP-Rule" id="MF_00685"/>
    </source>
</evidence>
<feature type="compositionally biased region" description="Basic and acidic residues" evidence="10">
    <location>
        <begin position="1"/>
        <end position="11"/>
    </location>
</feature>
<evidence type="ECO:0000256" key="2">
    <source>
        <dbReference type="ARBA" id="ARBA00004964"/>
    </source>
</evidence>
<feature type="active site" description="Proton donor" evidence="9">
    <location>
        <position position="651"/>
    </location>
</feature>
<comment type="function">
    <text evidence="9">Catalyzes the formation of the alpha-1,6-glucosidic linkages in glycogen by scission of a 1,4-alpha-linked oligosaccharide from growing alpha-1,4-glucan chains and the subsequent attachment of the oligosaccharide to the alpha-1,6 position.</text>
</comment>
<feature type="compositionally biased region" description="Low complexity" evidence="10">
    <location>
        <begin position="144"/>
        <end position="184"/>
    </location>
</feature>
<dbReference type="FunFam" id="3.20.20.80:FF:000003">
    <property type="entry name" value="1,4-alpha-glucan branching enzyme GlgB"/>
    <property type="match status" value="1"/>
</dbReference>
<dbReference type="Pfam" id="PF00128">
    <property type="entry name" value="Alpha-amylase"/>
    <property type="match status" value="1"/>
</dbReference>
<dbReference type="InterPro" id="IPR004193">
    <property type="entry name" value="Glyco_hydro_13_N"/>
</dbReference>
<keyword evidence="4 9" id="KW-0321">Glycogen metabolism</keyword>
<dbReference type="InterPro" id="IPR006048">
    <property type="entry name" value="A-amylase/branching_C"/>
</dbReference>
<dbReference type="UniPathway" id="UPA00164"/>
<dbReference type="SUPFAM" id="SSF51445">
    <property type="entry name" value="(Trans)glycosidases"/>
    <property type="match status" value="1"/>
</dbReference>
<dbReference type="Pfam" id="PF22019">
    <property type="entry name" value="GlgB_N"/>
    <property type="match status" value="1"/>
</dbReference>
<protein>
    <recommendedName>
        <fullName evidence="9">1,4-alpha-glucan branching enzyme GlgB</fullName>
        <ecNumber evidence="9">2.4.1.18</ecNumber>
    </recommendedName>
    <alternativeName>
        <fullName evidence="9">1,4-alpha-D-glucan:1,4-alpha-D-glucan 6-glucosyl-transferase</fullName>
    </alternativeName>
    <alternativeName>
        <fullName evidence="9">Alpha-(1-&gt;4)-glucan branching enzyme</fullName>
    </alternativeName>
    <alternativeName>
        <fullName evidence="9">Glycogen branching enzyme</fullName>
        <shortName evidence="9">BE</shortName>
    </alternativeName>
</protein>
<comment type="catalytic activity">
    <reaction evidence="1 9">
        <text>Transfers a segment of a (1-&gt;4)-alpha-D-glucan chain to a primary hydroxy group in a similar glucan chain.</text>
        <dbReference type="EC" id="2.4.1.18"/>
    </reaction>
</comment>
<feature type="compositionally biased region" description="Basic and acidic residues" evidence="10">
    <location>
        <begin position="110"/>
        <end position="119"/>
    </location>
</feature>
<proteinExistence type="inferred from homology"/>
<evidence type="ECO:0000256" key="1">
    <source>
        <dbReference type="ARBA" id="ARBA00000826"/>
    </source>
</evidence>
<evidence type="ECO:0000256" key="7">
    <source>
        <dbReference type="ARBA" id="ARBA00023056"/>
    </source>
</evidence>
<dbReference type="Gene3D" id="2.60.40.1180">
    <property type="entry name" value="Golgi alpha-mannosidase II"/>
    <property type="match status" value="1"/>
</dbReference>
<keyword evidence="7 9" id="KW-0320">Glycogen biosynthesis</keyword>
<dbReference type="InterPro" id="IPR044143">
    <property type="entry name" value="GlgB_N_E_set_prok"/>
</dbReference>
<evidence type="ECO:0000256" key="3">
    <source>
        <dbReference type="ARBA" id="ARBA00009000"/>
    </source>
</evidence>
<evidence type="ECO:0000256" key="4">
    <source>
        <dbReference type="ARBA" id="ARBA00022600"/>
    </source>
</evidence>
<dbReference type="InterPro" id="IPR006047">
    <property type="entry name" value="GH13_cat_dom"/>
</dbReference>
<accession>A0A4V3BL44</accession>
<dbReference type="NCBIfam" id="NF008967">
    <property type="entry name" value="PRK12313.1"/>
    <property type="match status" value="1"/>
</dbReference>
<dbReference type="SUPFAM" id="SSF51011">
    <property type="entry name" value="Glycosyl hydrolase domain"/>
    <property type="match status" value="1"/>
</dbReference>
<dbReference type="CDD" id="cd02855">
    <property type="entry name" value="E_set_GBE_prok_N"/>
    <property type="match status" value="1"/>
</dbReference>
<dbReference type="PANTHER" id="PTHR43651">
    <property type="entry name" value="1,4-ALPHA-GLUCAN-BRANCHING ENZYME"/>
    <property type="match status" value="1"/>
</dbReference>
<dbReference type="PANTHER" id="PTHR43651:SF3">
    <property type="entry name" value="1,4-ALPHA-GLUCAN-BRANCHING ENZYME"/>
    <property type="match status" value="1"/>
</dbReference>
<comment type="caution">
    <text evidence="12">The sequence shown here is derived from an EMBL/GenBank/DDBJ whole genome shotgun (WGS) entry which is preliminary data.</text>
</comment>
<name>A0A4V3BL44_9MICO</name>
<feature type="domain" description="Glycosyl hydrolase family 13 catalytic" evidence="11">
    <location>
        <begin position="448"/>
        <end position="787"/>
    </location>
</feature>
<comment type="similarity">
    <text evidence="3 9">Belongs to the glycosyl hydrolase 13 family. GlgB subfamily.</text>
</comment>
<comment type="pathway">
    <text evidence="2 9">Glycan biosynthesis; glycogen biosynthesis.</text>
</comment>
<dbReference type="Pfam" id="PF02806">
    <property type="entry name" value="Alpha-amylase_C"/>
    <property type="match status" value="1"/>
</dbReference>
<dbReference type="NCBIfam" id="TIGR01515">
    <property type="entry name" value="branching_enzym"/>
    <property type="match status" value="1"/>
</dbReference>
<dbReference type="GO" id="GO:0005829">
    <property type="term" value="C:cytosol"/>
    <property type="evidence" value="ECO:0007669"/>
    <property type="project" value="TreeGrafter"/>
</dbReference>
<dbReference type="RefSeq" id="WP_243736301.1">
    <property type="nucleotide sequence ID" value="NZ_SNVW01000004.1"/>
</dbReference>
<keyword evidence="8 9" id="KW-0119">Carbohydrate metabolism</keyword>
<dbReference type="SUPFAM" id="SSF81296">
    <property type="entry name" value="E set domains"/>
    <property type="match status" value="2"/>
</dbReference>
<dbReference type="Gene3D" id="2.60.40.10">
    <property type="entry name" value="Immunoglobulins"/>
    <property type="match status" value="2"/>
</dbReference>
<evidence type="ECO:0000256" key="10">
    <source>
        <dbReference type="SAM" id="MobiDB-lite"/>
    </source>
</evidence>
<reference evidence="12 13" key="1">
    <citation type="submission" date="2019-03" db="EMBL/GenBank/DDBJ databases">
        <title>Genomic analyses of the natural microbiome of Caenorhabditis elegans.</title>
        <authorList>
            <person name="Samuel B."/>
        </authorList>
    </citation>
    <scope>NUCLEOTIDE SEQUENCE [LARGE SCALE GENOMIC DNA]</scope>
    <source>
        <strain evidence="12 13">JUb65</strain>
    </source>
</reference>
<dbReference type="HAMAP" id="MF_00685">
    <property type="entry name" value="GlgB"/>
    <property type="match status" value="1"/>
</dbReference>